<keyword evidence="2" id="KW-0732">Signal</keyword>
<sequence>MTKKIAVLLPRSDMFPRLALDFLNGLKLSLQQKVAQDEIEFIIESIGTATDASVLKTTEKLLLQNHIDLTIGFCGSNILPEFTTLFKNYKKPLIHVGLGASVLKDENVNPYVLHHTLNVWQSAYTAASFAVRKFGKKVAILSSAYDGGYHISASFVEGLTAEGGEVVGYFVNPMDYKQMNFSERISEIEKVEPDVILAAFSYKEGGTMFKALSKSSLNGNVPILTIPLMTDESFNTENYNIQLVQSFATWSFADETEEMQYFNSEYYTSYDEQPTVISLLGFEVGLTILKVLEDEEKIPRNLSEALKNKKIKTPRGQIQYDEMNQAIAPNMLLRDFKYENSKYVNKVSKKVEFSIPKEVIHKFKTLPDPGWHNPYICT</sequence>
<dbReference type="InterPro" id="IPR028081">
    <property type="entry name" value="Leu-bd"/>
</dbReference>
<evidence type="ECO:0000256" key="2">
    <source>
        <dbReference type="ARBA" id="ARBA00022729"/>
    </source>
</evidence>
<evidence type="ECO:0000313" key="4">
    <source>
        <dbReference type="EMBL" id="MFC7358277.1"/>
    </source>
</evidence>
<protein>
    <submittedName>
        <fullName evidence="4">ABC transporter substrate-binding protein</fullName>
    </submittedName>
</protein>
<dbReference type="RefSeq" id="WP_380218198.1">
    <property type="nucleotide sequence ID" value="NZ_JBHTBN010000006.1"/>
</dbReference>
<feature type="domain" description="Leucine-binding protein" evidence="3">
    <location>
        <begin position="4"/>
        <end position="328"/>
    </location>
</feature>
<comment type="caution">
    <text evidence="4">The sequence shown here is derived from an EMBL/GenBank/DDBJ whole genome shotgun (WGS) entry which is preliminary data.</text>
</comment>
<dbReference type="SUPFAM" id="SSF53822">
    <property type="entry name" value="Periplasmic binding protein-like I"/>
    <property type="match status" value="1"/>
</dbReference>
<dbReference type="PANTHER" id="PTHR30483:SF6">
    <property type="entry name" value="PERIPLASMIC BINDING PROTEIN OF ABC TRANSPORTER FOR NATURAL AMINO ACIDS"/>
    <property type="match status" value="1"/>
</dbReference>
<evidence type="ECO:0000256" key="1">
    <source>
        <dbReference type="ARBA" id="ARBA00010062"/>
    </source>
</evidence>
<dbReference type="InterPro" id="IPR051010">
    <property type="entry name" value="BCAA_transport"/>
</dbReference>
<reference evidence="5" key="1">
    <citation type="journal article" date="2019" name="Int. J. Syst. Evol. Microbiol.">
        <title>The Global Catalogue of Microorganisms (GCM) 10K type strain sequencing project: providing services to taxonomists for standard genome sequencing and annotation.</title>
        <authorList>
            <consortium name="The Broad Institute Genomics Platform"/>
            <consortium name="The Broad Institute Genome Sequencing Center for Infectious Disease"/>
            <person name="Wu L."/>
            <person name="Ma J."/>
        </authorList>
    </citation>
    <scope>NUCLEOTIDE SEQUENCE [LARGE SCALE GENOMIC DNA]</scope>
    <source>
        <strain evidence="5">CGMCC 1.16306</strain>
    </source>
</reference>
<dbReference type="PANTHER" id="PTHR30483">
    <property type="entry name" value="LEUCINE-SPECIFIC-BINDING PROTEIN"/>
    <property type="match status" value="1"/>
</dbReference>
<organism evidence="4 5">
    <name type="scientific">Jejudonia soesokkakensis</name>
    <dbReference type="NCBI Taxonomy" id="1323432"/>
    <lineage>
        <taxon>Bacteria</taxon>
        <taxon>Pseudomonadati</taxon>
        <taxon>Bacteroidota</taxon>
        <taxon>Flavobacteriia</taxon>
        <taxon>Flavobacteriales</taxon>
        <taxon>Flavobacteriaceae</taxon>
        <taxon>Jejudonia</taxon>
    </lineage>
</organism>
<dbReference type="InterPro" id="IPR028082">
    <property type="entry name" value="Peripla_BP_I"/>
</dbReference>
<keyword evidence="5" id="KW-1185">Reference proteome</keyword>
<dbReference type="EMBL" id="JBHTBN010000006">
    <property type="protein sequence ID" value="MFC7358277.1"/>
    <property type="molecule type" value="Genomic_DNA"/>
</dbReference>
<evidence type="ECO:0000313" key="5">
    <source>
        <dbReference type="Proteomes" id="UP001596415"/>
    </source>
</evidence>
<dbReference type="Gene3D" id="3.40.50.2300">
    <property type="match status" value="2"/>
</dbReference>
<accession>A0ABW2MXM2</accession>
<proteinExistence type="inferred from homology"/>
<evidence type="ECO:0000259" key="3">
    <source>
        <dbReference type="Pfam" id="PF13458"/>
    </source>
</evidence>
<dbReference type="Proteomes" id="UP001596415">
    <property type="component" value="Unassembled WGS sequence"/>
</dbReference>
<name>A0ABW2MXM2_9FLAO</name>
<gene>
    <name evidence="4" type="ORF">ACFQO1_11305</name>
</gene>
<dbReference type="Pfam" id="PF13458">
    <property type="entry name" value="Peripla_BP_6"/>
    <property type="match status" value="1"/>
</dbReference>
<comment type="similarity">
    <text evidence="1">Belongs to the leucine-binding protein family.</text>
</comment>